<evidence type="ECO:0000313" key="5">
    <source>
        <dbReference type="EMBL" id="CAA2109580.1"/>
    </source>
</evidence>
<evidence type="ECO:0000256" key="3">
    <source>
        <dbReference type="ARBA" id="ARBA00022729"/>
    </source>
</evidence>
<dbReference type="AlphaFoldDB" id="A0A679JTB0"/>
<dbReference type="PANTHER" id="PTHR33376">
    <property type="match status" value="1"/>
</dbReference>
<name>A0A679JTB0_VARPD</name>
<protein>
    <submittedName>
        <fullName evidence="5">2,3-diketo-L-gulonate-binding periplasmic protein YiaO</fullName>
    </submittedName>
</protein>
<organism evidence="5">
    <name type="scientific">Variovorax paradoxus</name>
    <dbReference type="NCBI Taxonomy" id="34073"/>
    <lineage>
        <taxon>Bacteria</taxon>
        <taxon>Pseudomonadati</taxon>
        <taxon>Pseudomonadota</taxon>
        <taxon>Betaproteobacteria</taxon>
        <taxon>Burkholderiales</taxon>
        <taxon>Comamonadaceae</taxon>
        <taxon>Variovorax</taxon>
    </lineage>
</organism>
<dbReference type="Pfam" id="PF03480">
    <property type="entry name" value="DctP"/>
    <property type="match status" value="1"/>
</dbReference>
<reference evidence="5" key="1">
    <citation type="submission" date="2019-12" db="EMBL/GenBank/DDBJ databases">
        <authorList>
            <person name="Cremers G."/>
        </authorList>
    </citation>
    <scope>NUCLEOTIDE SEQUENCE</scope>
    <source>
        <strain evidence="5">Vvax</strain>
    </source>
</reference>
<keyword evidence="2" id="KW-0813">Transport</keyword>
<proteinExistence type="inferred from homology"/>
<dbReference type="NCBIfam" id="NF037995">
    <property type="entry name" value="TRAP_S1"/>
    <property type="match status" value="1"/>
</dbReference>
<dbReference type="RefSeq" id="WP_425337091.1">
    <property type="nucleotide sequence ID" value="NZ_LR743508.1"/>
</dbReference>
<feature type="signal peptide" evidence="4">
    <location>
        <begin position="1"/>
        <end position="29"/>
    </location>
</feature>
<dbReference type="Gene3D" id="3.40.190.170">
    <property type="entry name" value="Bacterial extracellular solute-binding protein, family 7"/>
    <property type="match status" value="1"/>
</dbReference>
<dbReference type="InterPro" id="IPR038404">
    <property type="entry name" value="TRAP_DctP_sf"/>
</dbReference>
<evidence type="ECO:0000256" key="2">
    <source>
        <dbReference type="ARBA" id="ARBA00022448"/>
    </source>
</evidence>
<dbReference type="PIRSF" id="PIRSF006470">
    <property type="entry name" value="DctB"/>
    <property type="match status" value="1"/>
</dbReference>
<sequence>MKSSTQRTKRVFVAAMASLAALAMTGAGAQVKERTLKFAFQNQTGHPQAQGAQKFADLVAAKSGGKMTVKLFAGGALGGDLQTVSALQGGTVEITVLNAGILSAQVKEFAAYDFPFLFNSGKEADAVTDGPFGQKLMAKLEEKGLHGLGYWDLGFRNLTNSKRPIARADDIAGLKIRVIQSPIYIDLFGALGANATPLPFPELYPALDQKAVDGQENPNTTILSSKFAEVQKYITQTRHIYNPQALLISKKTWDGMSAEEKKIITEASAESTAFQRQASRGAADSALDALKKAGMTVSELPPEEMAKLRTKVKPVIDKYSASVGDATVKELMAEIDKARK</sequence>
<feature type="chain" id="PRO_5025529170" evidence="4">
    <location>
        <begin position="30"/>
        <end position="340"/>
    </location>
</feature>
<evidence type="ECO:0000256" key="1">
    <source>
        <dbReference type="ARBA" id="ARBA00009023"/>
    </source>
</evidence>
<dbReference type="NCBIfam" id="TIGR00787">
    <property type="entry name" value="dctP"/>
    <property type="match status" value="1"/>
</dbReference>
<dbReference type="InterPro" id="IPR004682">
    <property type="entry name" value="TRAP_DctP"/>
</dbReference>
<dbReference type="GO" id="GO:0030288">
    <property type="term" value="C:outer membrane-bounded periplasmic space"/>
    <property type="evidence" value="ECO:0007669"/>
    <property type="project" value="InterPro"/>
</dbReference>
<dbReference type="PANTHER" id="PTHR33376:SF7">
    <property type="entry name" value="C4-DICARBOXYLATE-BINDING PROTEIN DCTB"/>
    <property type="match status" value="1"/>
</dbReference>
<gene>
    <name evidence="5" type="primary">yiaO_1</name>
    <name evidence="5" type="ORF">VVAX_05851</name>
</gene>
<evidence type="ECO:0000256" key="4">
    <source>
        <dbReference type="SAM" id="SignalP"/>
    </source>
</evidence>
<dbReference type="EMBL" id="LR743508">
    <property type="protein sequence ID" value="CAA2109580.1"/>
    <property type="molecule type" value="Genomic_DNA"/>
</dbReference>
<accession>A0A679JTB0</accession>
<keyword evidence="3 4" id="KW-0732">Signal</keyword>
<dbReference type="GO" id="GO:0055085">
    <property type="term" value="P:transmembrane transport"/>
    <property type="evidence" value="ECO:0007669"/>
    <property type="project" value="InterPro"/>
</dbReference>
<dbReference type="InterPro" id="IPR018389">
    <property type="entry name" value="DctP_fam"/>
</dbReference>
<comment type="similarity">
    <text evidence="1">Belongs to the bacterial solute-binding protein 7 family.</text>
</comment>
<dbReference type="CDD" id="cd13679">
    <property type="entry name" value="PBP2_TRAP_YiaO_like"/>
    <property type="match status" value="1"/>
</dbReference>